<dbReference type="KEGG" id="vg:26523347"/>
<accession>A0A0K1YAA4</accession>
<proteinExistence type="predicted"/>
<sequence length="82" mass="7974">MAAIGGASLGVLTGYQIMDQATGESKTISELFAGPAGAAGADGEDGVGITDIAAARSGDTVTLTFTMSDSTTKTASFDLPAA</sequence>
<organism evidence="1 2">
    <name type="scientific">Cronobacter phage PBES 02</name>
    <dbReference type="NCBI Taxonomy" id="1684115"/>
    <lineage>
        <taxon>Viruses</taxon>
        <taxon>Duplodnaviria</taxon>
        <taxon>Heunggongvirae</taxon>
        <taxon>Uroviricota</taxon>
        <taxon>Caudoviricetes</taxon>
        <taxon>Vequintavirinae</taxon>
        <taxon>Certrevirus</taxon>
        <taxon>Certrevirus PBES02</taxon>
    </lineage>
</organism>
<dbReference type="GeneID" id="26523347"/>
<dbReference type="EMBL" id="KT353109">
    <property type="protein sequence ID" value="AKY04017.1"/>
    <property type="molecule type" value="Genomic_DNA"/>
</dbReference>
<name>A0A0K1YAA4_9CAUD</name>
<dbReference type="Proteomes" id="UP000202736">
    <property type="component" value="Segment"/>
</dbReference>
<protein>
    <submittedName>
        <fullName evidence="1">Uncharacterized protein</fullName>
    </submittedName>
</protein>
<evidence type="ECO:0000313" key="2">
    <source>
        <dbReference type="Proteomes" id="UP000202736"/>
    </source>
</evidence>
<dbReference type="RefSeq" id="YP_009188978.1">
    <property type="nucleotide sequence ID" value="NC_028672.1"/>
</dbReference>
<gene>
    <name evidence="1" type="ORF">ADU18_0117</name>
</gene>
<evidence type="ECO:0000313" key="1">
    <source>
        <dbReference type="EMBL" id="AKY04017.1"/>
    </source>
</evidence>
<reference evidence="1 2" key="1">
    <citation type="submission" date="2015-07" db="EMBL/GenBank/DDBJ databases">
        <title>Complete genome of Cronobacter phage PBES 02.</title>
        <authorList>
            <person name="Myung H."/>
        </authorList>
    </citation>
    <scope>NUCLEOTIDE SEQUENCE [LARGE SCALE GENOMIC DNA]</scope>
</reference>
<keyword evidence="2" id="KW-1185">Reference proteome</keyword>